<reference evidence="4" key="1">
    <citation type="submission" date="2016-06" db="UniProtKB">
        <authorList>
            <consortium name="WormBaseParasite"/>
        </authorList>
    </citation>
    <scope>IDENTIFICATION</scope>
</reference>
<evidence type="ECO:0000313" key="2">
    <source>
        <dbReference type="EMBL" id="VDP74902.1"/>
    </source>
</evidence>
<dbReference type="EMBL" id="UZAN01042070">
    <property type="protein sequence ID" value="VDP74902.1"/>
    <property type="molecule type" value="Genomic_DNA"/>
</dbReference>
<feature type="compositionally biased region" description="Pro residues" evidence="1">
    <location>
        <begin position="23"/>
        <end position="38"/>
    </location>
</feature>
<dbReference type="Proteomes" id="UP000272942">
    <property type="component" value="Unassembled WGS sequence"/>
</dbReference>
<organism evidence="4">
    <name type="scientific">Echinostoma caproni</name>
    <dbReference type="NCBI Taxonomy" id="27848"/>
    <lineage>
        <taxon>Eukaryota</taxon>
        <taxon>Metazoa</taxon>
        <taxon>Spiralia</taxon>
        <taxon>Lophotrochozoa</taxon>
        <taxon>Platyhelminthes</taxon>
        <taxon>Trematoda</taxon>
        <taxon>Digenea</taxon>
        <taxon>Plagiorchiida</taxon>
        <taxon>Echinostomata</taxon>
        <taxon>Echinostomatoidea</taxon>
        <taxon>Echinostomatidae</taxon>
        <taxon>Echinostoma</taxon>
    </lineage>
</organism>
<feature type="compositionally biased region" description="Polar residues" evidence="1">
    <location>
        <begin position="1"/>
        <end position="11"/>
    </location>
</feature>
<name>A0A183AE41_9TREM</name>
<feature type="compositionally biased region" description="Pro residues" evidence="1">
    <location>
        <begin position="193"/>
        <end position="202"/>
    </location>
</feature>
<feature type="compositionally biased region" description="Polar residues" evidence="1">
    <location>
        <begin position="145"/>
        <end position="155"/>
    </location>
</feature>
<dbReference type="PRINTS" id="PR01217">
    <property type="entry name" value="PRICHEXTENSN"/>
</dbReference>
<accession>A0A183AE41</accession>
<feature type="compositionally biased region" description="Basic and acidic residues" evidence="1">
    <location>
        <begin position="135"/>
        <end position="144"/>
    </location>
</feature>
<keyword evidence="3" id="KW-1185">Reference proteome</keyword>
<protein>
    <submittedName>
        <fullName evidence="4">WH2 domain-containing protein</fullName>
    </submittedName>
</protein>
<dbReference type="WBParaSite" id="ECPE_0000523801-mRNA-1">
    <property type="protein sequence ID" value="ECPE_0000523801-mRNA-1"/>
    <property type="gene ID" value="ECPE_0000523801"/>
</dbReference>
<evidence type="ECO:0000313" key="4">
    <source>
        <dbReference type="WBParaSite" id="ECPE_0000523801-mRNA-1"/>
    </source>
</evidence>
<feature type="region of interest" description="Disordered" evidence="1">
    <location>
        <begin position="135"/>
        <end position="212"/>
    </location>
</feature>
<gene>
    <name evidence="2" type="ORF">ECPE_LOCUS5226</name>
</gene>
<proteinExistence type="predicted"/>
<sequence length="309" mass="32767">METNGDPNSSLLGPPGPTMISGPPGPMPPSHPPRPPAPRAQLDNPASNRPVRPMYVPAPPISSHTERPHGIPRYPAPGQMVRPPSVRPPHPPPTPSGVHNEGMSDLHLKVASYIRPNANGPSEAMFDAYALFSHRGNERSRPSDSRQNNRPSLQASDRPRFARPGARASKKKKKAASGGRKLSAIADFLGVNEPPPNAPKPPASTEAEVPARPVPPISTPTLSYLVPVPNLTQNAMSPISLYIPNLSNPRVQPLRPTTTPTNPGLSSGVIVPNAGLPPALLPTITNKSNSSLLGAPANLDEFLRKLRST</sequence>
<reference evidence="2 3" key="2">
    <citation type="submission" date="2018-11" db="EMBL/GenBank/DDBJ databases">
        <authorList>
            <consortium name="Pathogen Informatics"/>
        </authorList>
    </citation>
    <scope>NUCLEOTIDE SEQUENCE [LARGE SCALE GENOMIC DNA]</scope>
    <source>
        <strain evidence="2 3">Egypt</strain>
    </source>
</reference>
<evidence type="ECO:0000256" key="1">
    <source>
        <dbReference type="SAM" id="MobiDB-lite"/>
    </source>
</evidence>
<feature type="compositionally biased region" description="Pro residues" evidence="1">
    <location>
        <begin position="85"/>
        <end position="95"/>
    </location>
</feature>
<evidence type="ECO:0000313" key="3">
    <source>
        <dbReference type="Proteomes" id="UP000272942"/>
    </source>
</evidence>
<dbReference type="AlphaFoldDB" id="A0A183AE41"/>
<feature type="region of interest" description="Disordered" evidence="1">
    <location>
        <begin position="1"/>
        <end position="104"/>
    </location>
</feature>
<dbReference type="OrthoDB" id="10593853at2759"/>